<comment type="caution">
    <text evidence="1">The sequence shown here is derived from an EMBL/GenBank/DDBJ whole genome shotgun (WGS) entry which is preliminary data.</text>
</comment>
<organism evidence="1 2">
    <name type="scientific">Smallanthus sonchifolius</name>
    <dbReference type="NCBI Taxonomy" id="185202"/>
    <lineage>
        <taxon>Eukaryota</taxon>
        <taxon>Viridiplantae</taxon>
        <taxon>Streptophyta</taxon>
        <taxon>Embryophyta</taxon>
        <taxon>Tracheophyta</taxon>
        <taxon>Spermatophyta</taxon>
        <taxon>Magnoliopsida</taxon>
        <taxon>eudicotyledons</taxon>
        <taxon>Gunneridae</taxon>
        <taxon>Pentapetalae</taxon>
        <taxon>asterids</taxon>
        <taxon>campanulids</taxon>
        <taxon>Asterales</taxon>
        <taxon>Asteraceae</taxon>
        <taxon>Asteroideae</taxon>
        <taxon>Heliantheae alliance</taxon>
        <taxon>Millerieae</taxon>
        <taxon>Smallanthus</taxon>
    </lineage>
</organism>
<reference evidence="2" key="1">
    <citation type="journal article" date="2022" name="Mol. Ecol. Resour.">
        <title>The genomes of chicory, endive, great burdock and yacon provide insights into Asteraceae palaeo-polyploidization history and plant inulin production.</title>
        <authorList>
            <person name="Fan W."/>
            <person name="Wang S."/>
            <person name="Wang H."/>
            <person name="Wang A."/>
            <person name="Jiang F."/>
            <person name="Liu H."/>
            <person name="Zhao H."/>
            <person name="Xu D."/>
            <person name="Zhang Y."/>
        </authorList>
    </citation>
    <scope>NUCLEOTIDE SEQUENCE [LARGE SCALE GENOMIC DNA]</scope>
    <source>
        <strain evidence="2">cv. Yunnan</strain>
    </source>
</reference>
<evidence type="ECO:0000313" key="2">
    <source>
        <dbReference type="Proteomes" id="UP001056120"/>
    </source>
</evidence>
<dbReference type="EMBL" id="CM042035">
    <property type="protein sequence ID" value="KAI3754898.1"/>
    <property type="molecule type" value="Genomic_DNA"/>
</dbReference>
<evidence type="ECO:0000313" key="1">
    <source>
        <dbReference type="EMBL" id="KAI3754898.1"/>
    </source>
</evidence>
<accession>A0ACB9E7B4</accession>
<sequence>MDWVDTRSGDWVDKVMVNKQDAARCWEAEKARISDAFYQKYVTDSSKLYSEQSYTIFEGGNGFEIVTTDGVDELDAATSDSSDPDLLWQFNHSKLPTMSKLNNNSNGKPTKSPDLRDTSSGDWVDKVMVNKQDAARCWEAENARISDAFYQKYVPDSSKLNSEQSYTIFEGGNGFEIVTTDGVDELDAATSDSSDPDLLWQFNHSKLPTMSKLNNNSNGKPTKSPDLRDTSSGDWVDKVMVNKQDAARCWEAENARISYAFYQKYVPDSSKLNSEQSYTIFEGGNGFEIVTTDGVDELDAATSDSSDLDLL</sequence>
<gene>
    <name evidence="1" type="ORF">L1987_54690</name>
</gene>
<reference evidence="1 2" key="2">
    <citation type="journal article" date="2022" name="Mol. Ecol. Resour.">
        <title>The genomes of chicory, endive, great burdock and yacon provide insights into Asteraceae paleo-polyploidization history and plant inulin production.</title>
        <authorList>
            <person name="Fan W."/>
            <person name="Wang S."/>
            <person name="Wang H."/>
            <person name="Wang A."/>
            <person name="Jiang F."/>
            <person name="Liu H."/>
            <person name="Zhao H."/>
            <person name="Xu D."/>
            <person name="Zhang Y."/>
        </authorList>
    </citation>
    <scope>NUCLEOTIDE SEQUENCE [LARGE SCALE GENOMIC DNA]</scope>
    <source>
        <strain evidence="2">cv. Yunnan</strain>
        <tissue evidence="1">Leaves</tissue>
    </source>
</reference>
<protein>
    <submittedName>
        <fullName evidence="1">Uncharacterized protein</fullName>
    </submittedName>
</protein>
<name>A0ACB9E7B4_9ASTR</name>
<proteinExistence type="predicted"/>
<keyword evidence="2" id="KW-1185">Reference proteome</keyword>
<dbReference type="Proteomes" id="UP001056120">
    <property type="component" value="Linkage Group LG18"/>
</dbReference>